<keyword evidence="5" id="KW-1185">Reference proteome</keyword>
<proteinExistence type="predicted"/>
<protein>
    <recommendedName>
        <fullName evidence="2">DUF4604 domain-containing protein</fullName>
    </recommendedName>
</protein>
<sequence length="155" mass="17967">MHRMSYRNNRNVTYVKPEVPKFLREIKERIGYQPPPDVNTKRAYPLESSDDVDVERSDEAPTVVSLKPGDLTAEEAKKARLRKEEAEDRRKIEKGEIKFKKPESRISAQSSSEVKSKGTGMPQREQKQVHQRTSKEEKESSINSRLLSFEESDDF</sequence>
<name>A0A085NN32_9BILA</name>
<dbReference type="PANTHER" id="PTHR31195">
    <property type="entry name" value="GEO02494P1"/>
    <property type="match status" value="1"/>
</dbReference>
<dbReference type="OrthoDB" id="5919061at2759"/>
<gene>
    <name evidence="3" type="ORF">M513_01171</name>
    <name evidence="4" type="ORF">M514_01171</name>
</gene>
<dbReference type="AlphaFoldDB" id="A0A085NN32"/>
<feature type="compositionally biased region" description="Basic and acidic residues" evidence="1">
    <location>
        <begin position="74"/>
        <end position="104"/>
    </location>
</feature>
<dbReference type="Proteomes" id="UP000030764">
    <property type="component" value="Unassembled WGS sequence"/>
</dbReference>
<dbReference type="InterPro" id="IPR027911">
    <property type="entry name" value="DUF4604"/>
</dbReference>
<dbReference type="PANTHER" id="PTHR31195:SF2">
    <property type="entry name" value="GEO02494P1"/>
    <property type="match status" value="1"/>
</dbReference>
<feature type="compositionally biased region" description="Basic and acidic residues" evidence="1">
    <location>
        <begin position="124"/>
        <end position="140"/>
    </location>
</feature>
<evidence type="ECO:0000313" key="3">
    <source>
        <dbReference type="EMBL" id="KFD57938.1"/>
    </source>
</evidence>
<feature type="domain" description="DUF4604" evidence="2">
    <location>
        <begin position="10"/>
        <end position="151"/>
    </location>
</feature>
<evidence type="ECO:0000313" key="4">
    <source>
        <dbReference type="EMBL" id="KFD70878.1"/>
    </source>
</evidence>
<dbReference type="EMBL" id="KL367485">
    <property type="protein sequence ID" value="KFD70878.1"/>
    <property type="molecule type" value="Genomic_DNA"/>
</dbReference>
<accession>A0A085NN32</accession>
<evidence type="ECO:0000313" key="5">
    <source>
        <dbReference type="Proteomes" id="UP000030764"/>
    </source>
</evidence>
<feature type="region of interest" description="Disordered" evidence="1">
    <location>
        <begin position="30"/>
        <end position="155"/>
    </location>
</feature>
<organism evidence="4">
    <name type="scientific">Trichuris suis</name>
    <name type="common">pig whipworm</name>
    <dbReference type="NCBI Taxonomy" id="68888"/>
    <lineage>
        <taxon>Eukaryota</taxon>
        <taxon>Metazoa</taxon>
        <taxon>Ecdysozoa</taxon>
        <taxon>Nematoda</taxon>
        <taxon>Enoplea</taxon>
        <taxon>Dorylaimia</taxon>
        <taxon>Trichinellida</taxon>
        <taxon>Trichuridae</taxon>
        <taxon>Trichuris</taxon>
    </lineage>
</organism>
<reference evidence="4 5" key="1">
    <citation type="journal article" date="2014" name="Nat. Genet.">
        <title>Genome and transcriptome of the porcine whipworm Trichuris suis.</title>
        <authorList>
            <person name="Jex A.R."/>
            <person name="Nejsum P."/>
            <person name="Schwarz E.M."/>
            <person name="Hu L."/>
            <person name="Young N.D."/>
            <person name="Hall R.S."/>
            <person name="Korhonen P.K."/>
            <person name="Liao S."/>
            <person name="Thamsborg S."/>
            <person name="Xia J."/>
            <person name="Xu P."/>
            <person name="Wang S."/>
            <person name="Scheerlinck J.P."/>
            <person name="Hofmann A."/>
            <person name="Sternberg P.W."/>
            <person name="Wang J."/>
            <person name="Gasser R.B."/>
        </authorList>
    </citation>
    <scope>NUCLEOTIDE SEQUENCE [LARGE SCALE GENOMIC DNA]</scope>
    <source>
        <strain evidence="4">DCEP-RM93F</strain>
        <strain evidence="3">DCEP-RM93M</strain>
    </source>
</reference>
<evidence type="ECO:0000256" key="1">
    <source>
        <dbReference type="SAM" id="MobiDB-lite"/>
    </source>
</evidence>
<evidence type="ECO:0000259" key="2">
    <source>
        <dbReference type="Pfam" id="PF15377"/>
    </source>
</evidence>
<dbReference type="Pfam" id="PF15377">
    <property type="entry name" value="DUF4604"/>
    <property type="match status" value="1"/>
</dbReference>
<dbReference type="InterPro" id="IPR040219">
    <property type="entry name" value="KIAA1143-like"/>
</dbReference>
<dbReference type="Proteomes" id="UP000030758">
    <property type="component" value="Unassembled WGS sequence"/>
</dbReference>
<dbReference type="EMBL" id="KL363186">
    <property type="protein sequence ID" value="KFD57938.1"/>
    <property type="molecule type" value="Genomic_DNA"/>
</dbReference>